<feature type="region of interest" description="Disordered" evidence="1">
    <location>
        <begin position="354"/>
        <end position="373"/>
    </location>
</feature>
<feature type="transmembrane region" description="Helical" evidence="2">
    <location>
        <begin position="178"/>
        <end position="196"/>
    </location>
</feature>
<keyword evidence="4" id="KW-1185">Reference proteome</keyword>
<feature type="transmembrane region" description="Helical" evidence="2">
    <location>
        <begin position="138"/>
        <end position="158"/>
    </location>
</feature>
<feature type="transmembrane region" description="Helical" evidence="2">
    <location>
        <begin position="291"/>
        <end position="315"/>
    </location>
</feature>
<reference evidence="4" key="1">
    <citation type="journal article" date="2019" name="Int. J. Syst. Evol. Microbiol.">
        <title>The Global Catalogue of Microorganisms (GCM) 10K type strain sequencing project: providing services to taxonomists for standard genome sequencing and annotation.</title>
        <authorList>
            <consortium name="The Broad Institute Genomics Platform"/>
            <consortium name="The Broad Institute Genome Sequencing Center for Infectious Disease"/>
            <person name="Wu L."/>
            <person name="Ma J."/>
        </authorList>
    </citation>
    <scope>NUCLEOTIDE SEQUENCE [LARGE SCALE GENOMIC DNA]</scope>
    <source>
        <strain evidence="4">CCM 7435</strain>
    </source>
</reference>
<organism evidence="3 4">
    <name type="scientific">Ancylobacter oerskovii</name>
    <dbReference type="NCBI Taxonomy" id="459519"/>
    <lineage>
        <taxon>Bacteria</taxon>
        <taxon>Pseudomonadati</taxon>
        <taxon>Pseudomonadota</taxon>
        <taxon>Alphaproteobacteria</taxon>
        <taxon>Hyphomicrobiales</taxon>
        <taxon>Xanthobacteraceae</taxon>
        <taxon>Ancylobacter</taxon>
    </lineage>
</organism>
<protein>
    <submittedName>
        <fullName evidence="3">YbhN family protein</fullName>
    </submittedName>
</protein>
<feature type="transmembrane region" description="Helical" evidence="2">
    <location>
        <begin position="21"/>
        <end position="41"/>
    </location>
</feature>
<sequence length="373" mass="39908">MSSTLNTMSRFFRERVGWHGVGLAASLIIIGVAAVVLYEMLRNIRPGEVLDALTDTAPWRVALAALFVACAYFTLTFYDWFALRTIGKGHVPYRTAALASFTSYSIGHNIGFSAFTGGTVRYRIYSAHGLGAVDVAKLCFITGLTFWLGNMAILGLGVSVEPWAASAVDKLPPWINRMIGLGLLAALAAYVVWVGLKPRRIGIGKGHWQVTLPGWKLTLLQIGIGIVDLSFCAMAMYVLMPQAPFIDPIALGVVFISATLLGFASHAPGGLGVFDAAMLVALPQFETEPLLGALLLLRLLYYVTPFALALIIMGIRELLVSRRRRFAAPASLDSALAAAAVPARLDDLQPQIGDVPPAAVADGEAEAPRRAVG</sequence>
<keyword evidence="2" id="KW-1133">Transmembrane helix</keyword>
<comment type="caution">
    <text evidence="3">The sequence shown here is derived from an EMBL/GenBank/DDBJ whole genome shotgun (WGS) entry which is preliminary data.</text>
</comment>
<dbReference type="Proteomes" id="UP001597299">
    <property type="component" value="Unassembled WGS sequence"/>
</dbReference>
<gene>
    <name evidence="3" type="ORF">ACFSNC_06450</name>
</gene>
<dbReference type="PANTHER" id="PTHR39087:SF2">
    <property type="entry name" value="UPF0104 MEMBRANE PROTEIN MJ1595"/>
    <property type="match status" value="1"/>
</dbReference>
<evidence type="ECO:0000256" key="1">
    <source>
        <dbReference type="SAM" id="MobiDB-lite"/>
    </source>
</evidence>
<dbReference type="PANTHER" id="PTHR39087">
    <property type="entry name" value="UPF0104 MEMBRANE PROTEIN MJ1595"/>
    <property type="match status" value="1"/>
</dbReference>
<feature type="transmembrane region" description="Helical" evidence="2">
    <location>
        <begin position="245"/>
        <end position="264"/>
    </location>
</feature>
<evidence type="ECO:0000313" key="4">
    <source>
        <dbReference type="Proteomes" id="UP001597299"/>
    </source>
</evidence>
<dbReference type="EMBL" id="JBHUHD010000001">
    <property type="protein sequence ID" value="MFD2140030.1"/>
    <property type="molecule type" value="Genomic_DNA"/>
</dbReference>
<evidence type="ECO:0000256" key="2">
    <source>
        <dbReference type="SAM" id="Phobius"/>
    </source>
</evidence>
<proteinExistence type="predicted"/>
<evidence type="ECO:0000313" key="3">
    <source>
        <dbReference type="EMBL" id="MFD2140030.1"/>
    </source>
</evidence>
<name>A0ABW4YUQ5_9HYPH</name>
<dbReference type="RefSeq" id="WP_213353289.1">
    <property type="nucleotide sequence ID" value="NZ_JAHBGB010000033.1"/>
</dbReference>
<feature type="transmembrane region" description="Helical" evidence="2">
    <location>
        <begin position="217"/>
        <end position="239"/>
    </location>
</feature>
<keyword evidence="2" id="KW-0472">Membrane</keyword>
<feature type="transmembrane region" description="Helical" evidence="2">
    <location>
        <begin position="61"/>
        <end position="81"/>
    </location>
</feature>
<accession>A0ABW4YUQ5</accession>
<keyword evidence="2" id="KW-0812">Transmembrane</keyword>